<evidence type="ECO:0000256" key="3">
    <source>
        <dbReference type="ARBA" id="ARBA00022448"/>
    </source>
</evidence>
<dbReference type="OrthoDB" id="7346865at2"/>
<gene>
    <name evidence="8" type="primary">znuA</name>
    <name evidence="8" type="ORF">NIG5292_01855</name>
</gene>
<dbReference type="SUPFAM" id="SSF53807">
    <property type="entry name" value="Helical backbone' metal receptor"/>
    <property type="match status" value="1"/>
</dbReference>
<dbReference type="InterPro" id="IPR006127">
    <property type="entry name" value="ZnuA-like"/>
</dbReference>
<keyword evidence="3" id="KW-0813">Transport</keyword>
<keyword evidence="9" id="KW-1185">Reference proteome</keyword>
<dbReference type="InterPro" id="IPR050492">
    <property type="entry name" value="Bact_metal-bind_prot9"/>
</dbReference>
<evidence type="ECO:0000256" key="5">
    <source>
        <dbReference type="ARBA" id="ARBA00022906"/>
    </source>
</evidence>
<dbReference type="GO" id="GO:0046872">
    <property type="term" value="F:metal ion binding"/>
    <property type="evidence" value="ECO:0007669"/>
    <property type="project" value="InterPro"/>
</dbReference>
<evidence type="ECO:0000313" key="8">
    <source>
        <dbReference type="EMBL" id="CRK75801.1"/>
    </source>
</evidence>
<evidence type="ECO:0000256" key="2">
    <source>
        <dbReference type="ARBA" id="ARBA00015915"/>
    </source>
</evidence>
<dbReference type="PANTHER" id="PTHR42953">
    <property type="entry name" value="HIGH-AFFINITY ZINC UPTAKE SYSTEM PROTEIN ZNUA-RELATED"/>
    <property type="match status" value="1"/>
</dbReference>
<protein>
    <recommendedName>
        <fullName evidence="2">High-affinity zinc uptake system protein ZnuA</fullName>
    </recommendedName>
</protein>
<dbReference type="PANTHER" id="PTHR42953:SF3">
    <property type="entry name" value="HIGH-AFFINITY ZINC UPTAKE SYSTEM PROTEIN ZNUA"/>
    <property type="match status" value="1"/>
</dbReference>
<feature type="region of interest" description="Disordered" evidence="6">
    <location>
        <begin position="117"/>
        <end position="197"/>
    </location>
</feature>
<dbReference type="AlphaFoldDB" id="A0A0U1NM31"/>
<dbReference type="Pfam" id="PF01297">
    <property type="entry name" value="ZnuA"/>
    <property type="match status" value="1"/>
</dbReference>
<organism evidence="8 9">
    <name type="scientific">Nereida ignava</name>
    <dbReference type="NCBI Taxonomy" id="282199"/>
    <lineage>
        <taxon>Bacteria</taxon>
        <taxon>Pseudomonadati</taxon>
        <taxon>Pseudomonadota</taxon>
        <taxon>Alphaproteobacteria</taxon>
        <taxon>Rhodobacterales</taxon>
        <taxon>Roseobacteraceae</taxon>
        <taxon>Nereida</taxon>
    </lineage>
</organism>
<keyword evidence="4 7" id="KW-0732">Signal</keyword>
<evidence type="ECO:0000256" key="7">
    <source>
        <dbReference type="SAM" id="SignalP"/>
    </source>
</evidence>
<dbReference type="GO" id="GO:0006829">
    <property type="term" value="P:zinc ion transport"/>
    <property type="evidence" value="ECO:0007669"/>
    <property type="project" value="UniProtKB-KW"/>
</dbReference>
<dbReference type="EMBL" id="CVQV01000009">
    <property type="protein sequence ID" value="CRK75801.1"/>
    <property type="molecule type" value="Genomic_DNA"/>
</dbReference>
<reference evidence="8 9" key="1">
    <citation type="submission" date="2015-04" db="EMBL/GenBank/DDBJ databases">
        <authorList>
            <person name="Syromyatnikov M.Y."/>
            <person name="Popov V.N."/>
        </authorList>
    </citation>
    <scope>NUCLEOTIDE SEQUENCE [LARGE SCALE GENOMIC DNA]</scope>
    <source>
        <strain evidence="8 9">CECT 5292</strain>
    </source>
</reference>
<dbReference type="Gene3D" id="3.40.50.1980">
    <property type="entry name" value="Nitrogenase molybdenum iron protein domain"/>
    <property type="match status" value="3"/>
</dbReference>
<dbReference type="STRING" id="282199.GCA_001049735_01854"/>
<evidence type="ECO:0000256" key="6">
    <source>
        <dbReference type="SAM" id="MobiDB-lite"/>
    </source>
</evidence>
<comment type="similarity">
    <text evidence="1">Belongs to the bacterial solute-binding protein 9 family.</text>
</comment>
<name>A0A0U1NM31_9RHOB</name>
<keyword evidence="5" id="KW-0864">Zinc transport</keyword>
<feature type="compositionally biased region" description="Basic and acidic residues" evidence="6">
    <location>
        <begin position="156"/>
        <end position="188"/>
    </location>
</feature>
<feature type="compositionally biased region" description="Basic and acidic residues" evidence="6">
    <location>
        <begin position="117"/>
        <end position="149"/>
    </location>
</feature>
<proteinExistence type="inferred from homology"/>
<feature type="signal peptide" evidence="7">
    <location>
        <begin position="1"/>
        <end position="22"/>
    </location>
</feature>
<accession>A0A0U1NM31</accession>
<dbReference type="Proteomes" id="UP000048949">
    <property type="component" value="Unassembled WGS sequence"/>
</dbReference>
<keyword evidence="5" id="KW-0406">Ion transport</keyword>
<keyword evidence="5" id="KW-0862">Zinc</keyword>
<feature type="chain" id="PRO_5006712240" description="High-affinity zinc uptake system protein ZnuA" evidence="7">
    <location>
        <begin position="23"/>
        <end position="363"/>
    </location>
</feature>
<dbReference type="RefSeq" id="WP_048599219.1">
    <property type="nucleotide sequence ID" value="NZ_CVPC01000009.1"/>
</dbReference>
<evidence type="ECO:0000256" key="1">
    <source>
        <dbReference type="ARBA" id="ARBA00011028"/>
    </source>
</evidence>
<evidence type="ECO:0000313" key="9">
    <source>
        <dbReference type="Proteomes" id="UP000048949"/>
    </source>
</evidence>
<evidence type="ECO:0000256" key="4">
    <source>
        <dbReference type="ARBA" id="ARBA00022729"/>
    </source>
</evidence>
<sequence>MFSSRFTALLTTTTLAALPAAAQTPNVVTDIAPVASLAAHVMGDLGTPRNLIKPGASPHDYALRPSDARALRDADVVFWIGGALTPWLEAPLETLSKNAEHVSLLNAEATKLIEPRDLGHDHHDHGADKHDEHDDHDHDHEKEHVHDEHDHEEEHDDHNHDEHKDHDHDEHDHEKEHDDHDHDEHNHTDAQGNLVDPHAWLDPSNAIAWLDVIAAALSKVDPENQATYEQNAATTAAEIVQTMSAIDFRMAPHTDASYAVLHDAFAYFETRFGLEPAGAITLTDAQSPSPAHIASLRETLTEANVTCTFAEPATDTRLLGVATEGLDVRFATVDPLGTPEMAYTDLIANIADAMASCFEGTSN</sequence>